<feature type="region of interest" description="Disordered" evidence="1">
    <location>
        <begin position="42"/>
        <end position="75"/>
    </location>
</feature>
<protein>
    <submittedName>
        <fullName evidence="2">Uncharacterized protein</fullName>
    </submittedName>
</protein>
<evidence type="ECO:0000313" key="2">
    <source>
        <dbReference type="EMBL" id="SMF98955.1"/>
    </source>
</evidence>
<reference evidence="2 3" key="1">
    <citation type="submission" date="2017-04" db="EMBL/GenBank/DDBJ databases">
        <authorList>
            <person name="Afonso C.L."/>
            <person name="Miller P.J."/>
            <person name="Scott M.A."/>
            <person name="Spackman E."/>
            <person name="Goraichik I."/>
            <person name="Dimitrov K.M."/>
            <person name="Suarez D.L."/>
            <person name="Swayne D.E."/>
        </authorList>
    </citation>
    <scope>NUCLEOTIDE SEQUENCE [LARGE SCALE GENOMIC DNA]</scope>
    <source>
        <strain evidence="2">LMG 28154</strain>
    </source>
</reference>
<accession>A0A238H150</accession>
<dbReference type="EMBL" id="FXAN01000036">
    <property type="protein sequence ID" value="SMF98955.1"/>
    <property type="molecule type" value="Genomic_DNA"/>
</dbReference>
<feature type="compositionally biased region" description="Pro residues" evidence="1">
    <location>
        <begin position="64"/>
        <end position="75"/>
    </location>
</feature>
<dbReference type="AlphaFoldDB" id="A0A238H150"/>
<sequence>MYILPAFSTACADVAATHGTSETVTLNFRHIITATGKPLTATAVSEAPGTASRASIRARSPWPVRTPPRAPSSHR</sequence>
<evidence type="ECO:0000313" key="3">
    <source>
        <dbReference type="Proteomes" id="UP000198460"/>
    </source>
</evidence>
<organism evidence="2 3">
    <name type="scientific">Burkholderia singularis</name>
    <dbReference type="NCBI Taxonomy" id="1503053"/>
    <lineage>
        <taxon>Bacteria</taxon>
        <taxon>Pseudomonadati</taxon>
        <taxon>Pseudomonadota</taxon>
        <taxon>Betaproteobacteria</taxon>
        <taxon>Burkholderiales</taxon>
        <taxon>Burkholderiaceae</taxon>
        <taxon>Burkholderia</taxon>
        <taxon>pseudomallei group</taxon>
    </lineage>
</organism>
<dbReference type="Proteomes" id="UP000198460">
    <property type="component" value="Unassembled WGS sequence"/>
</dbReference>
<proteinExistence type="predicted"/>
<evidence type="ECO:0000256" key="1">
    <source>
        <dbReference type="SAM" id="MobiDB-lite"/>
    </source>
</evidence>
<name>A0A238H150_9BURK</name>
<gene>
    <name evidence="2" type="ORF">BSIN_2171</name>
</gene>